<evidence type="ECO:0000256" key="1">
    <source>
        <dbReference type="SAM" id="MobiDB-lite"/>
    </source>
</evidence>
<dbReference type="Proteomes" id="UP000028582">
    <property type="component" value="Unassembled WGS sequence"/>
</dbReference>
<comment type="caution">
    <text evidence="2">The sequence shown here is derived from an EMBL/GenBank/DDBJ whole genome shotgun (WGS) entry which is preliminary data.</text>
</comment>
<proteinExistence type="predicted"/>
<evidence type="ECO:0000313" key="3">
    <source>
        <dbReference type="Proteomes" id="UP000028582"/>
    </source>
</evidence>
<reference evidence="2 3" key="1">
    <citation type="submission" date="2013-11" db="EMBL/GenBank/DDBJ databases">
        <title>The Genome Sequence of Phytophthora parasitica P1976.</title>
        <authorList>
            <consortium name="The Broad Institute Genomics Platform"/>
            <person name="Russ C."/>
            <person name="Tyler B."/>
            <person name="Panabieres F."/>
            <person name="Shan W."/>
            <person name="Tripathy S."/>
            <person name="Grunwald N."/>
            <person name="Machado M."/>
            <person name="Johnson C.S."/>
            <person name="Walker B."/>
            <person name="Young S."/>
            <person name="Zeng Q."/>
            <person name="Gargeya S."/>
            <person name="Fitzgerald M."/>
            <person name="Haas B."/>
            <person name="Abouelleil A."/>
            <person name="Allen A.W."/>
            <person name="Alvarado L."/>
            <person name="Arachchi H.M."/>
            <person name="Berlin A.M."/>
            <person name="Chapman S.B."/>
            <person name="Gainer-Dewar J."/>
            <person name="Goldberg J."/>
            <person name="Griggs A."/>
            <person name="Gujja S."/>
            <person name="Hansen M."/>
            <person name="Howarth C."/>
            <person name="Imamovic A."/>
            <person name="Ireland A."/>
            <person name="Larimer J."/>
            <person name="McCowan C."/>
            <person name="Murphy C."/>
            <person name="Pearson M."/>
            <person name="Poon T.W."/>
            <person name="Priest M."/>
            <person name="Roberts A."/>
            <person name="Saif S."/>
            <person name="Shea T."/>
            <person name="Sisk P."/>
            <person name="Sykes S."/>
            <person name="Wortman J."/>
            <person name="Nusbaum C."/>
            <person name="Birren B."/>
        </authorList>
    </citation>
    <scope>NUCLEOTIDE SEQUENCE [LARGE SCALE GENOMIC DNA]</scope>
    <source>
        <strain evidence="2 3">P1976</strain>
    </source>
</reference>
<name>A0A081A184_PHYNI</name>
<accession>A0A081A184</accession>
<sequence>MPIRHKESKLRSLQDDLRKFKLASRKFQSDNNVTIFDRYPSVKAYLDAEATTMKSPAFGKHGLLKNLHTPLPTMLPTKDKDDGGSGLMIA</sequence>
<organism evidence="2 3">
    <name type="scientific">Phytophthora nicotianae P1976</name>
    <dbReference type="NCBI Taxonomy" id="1317066"/>
    <lineage>
        <taxon>Eukaryota</taxon>
        <taxon>Sar</taxon>
        <taxon>Stramenopiles</taxon>
        <taxon>Oomycota</taxon>
        <taxon>Peronosporomycetes</taxon>
        <taxon>Peronosporales</taxon>
        <taxon>Peronosporaceae</taxon>
        <taxon>Phytophthora</taxon>
    </lineage>
</organism>
<protein>
    <submittedName>
        <fullName evidence="2">Uncharacterized protein</fullName>
    </submittedName>
</protein>
<dbReference type="EMBL" id="ANJA01002043">
    <property type="protein sequence ID" value="ETO72645.1"/>
    <property type="molecule type" value="Genomic_DNA"/>
</dbReference>
<feature type="region of interest" description="Disordered" evidence="1">
    <location>
        <begin position="69"/>
        <end position="90"/>
    </location>
</feature>
<evidence type="ECO:0000313" key="2">
    <source>
        <dbReference type="EMBL" id="ETO72645.1"/>
    </source>
</evidence>
<dbReference type="AlphaFoldDB" id="A0A081A184"/>
<gene>
    <name evidence="2" type="ORF">F444_11306</name>
</gene>